<feature type="site" description="Stabilizes the basic form of H active site to accept a proton" evidence="7">
    <location>
        <position position="95"/>
    </location>
</feature>
<evidence type="ECO:0000256" key="1">
    <source>
        <dbReference type="ARBA" id="ARBA00013260"/>
    </source>
</evidence>
<comment type="function">
    <text evidence="7">Hydrolyzes ribosome-free peptidyl-tRNAs (with 1 or more amino acids incorporated), which drop off the ribosome during protein synthesis, or as a result of ribosome stalling.</text>
</comment>
<dbReference type="InterPro" id="IPR018171">
    <property type="entry name" value="Pept_tRNA_hydro_CS"/>
</dbReference>
<keyword evidence="4 7" id="KW-0694">RNA-binding</keyword>
<dbReference type="CDD" id="cd00462">
    <property type="entry name" value="PTH"/>
    <property type="match status" value="1"/>
</dbReference>
<dbReference type="PANTHER" id="PTHR17224:SF1">
    <property type="entry name" value="PEPTIDYL-TRNA HYDROLASE"/>
    <property type="match status" value="1"/>
</dbReference>
<keyword evidence="7" id="KW-0963">Cytoplasm</keyword>
<comment type="function">
    <text evidence="7">Catalyzes the release of premature peptidyl moieties from peptidyl-tRNA molecules trapped in stalled 50S ribosomal subunits, and thus maintains levels of free tRNAs and 50S ribosomes.</text>
</comment>
<accession>A0ABY1JBI9</accession>
<evidence type="ECO:0000256" key="5">
    <source>
        <dbReference type="ARBA" id="ARBA00038063"/>
    </source>
</evidence>
<comment type="subcellular location">
    <subcellularLocation>
        <location evidence="7">Cytoplasm</location>
    </subcellularLocation>
</comment>
<keyword evidence="3 7" id="KW-0378">Hydrolase</keyword>
<keyword evidence="2 7" id="KW-0820">tRNA-binding</keyword>
<feature type="binding site" evidence="7">
    <location>
        <position position="116"/>
    </location>
    <ligand>
        <name>tRNA</name>
        <dbReference type="ChEBI" id="CHEBI:17843"/>
    </ligand>
</feature>
<proteinExistence type="inferred from homology"/>
<keyword evidence="11" id="KW-1185">Reference proteome</keyword>
<evidence type="ECO:0000256" key="6">
    <source>
        <dbReference type="ARBA" id="ARBA00050038"/>
    </source>
</evidence>
<dbReference type="NCBIfam" id="TIGR00447">
    <property type="entry name" value="pth"/>
    <property type="match status" value="1"/>
</dbReference>
<dbReference type="GO" id="GO:0016787">
    <property type="term" value="F:hydrolase activity"/>
    <property type="evidence" value="ECO:0007669"/>
    <property type="project" value="UniProtKB-KW"/>
</dbReference>
<dbReference type="InterPro" id="IPR036416">
    <property type="entry name" value="Pept_tRNA_hydro_sf"/>
</dbReference>
<protein>
    <recommendedName>
        <fullName evidence="6 7">Peptidyl-tRNA hydrolase</fullName>
        <shortName evidence="7">Pth</shortName>
        <ecNumber evidence="1 7">3.1.1.29</ecNumber>
    </recommendedName>
</protein>
<evidence type="ECO:0000313" key="11">
    <source>
        <dbReference type="Proteomes" id="UP000185093"/>
    </source>
</evidence>
<dbReference type="InterPro" id="IPR001328">
    <property type="entry name" value="Pept_tRNA_hydro"/>
</dbReference>
<gene>
    <name evidence="7" type="primary">pth</name>
    <name evidence="10" type="ORF">SAMN05444368_0428</name>
</gene>
<dbReference type="EMBL" id="FSQZ01000001">
    <property type="protein sequence ID" value="SIN63582.1"/>
    <property type="molecule type" value="Genomic_DNA"/>
</dbReference>
<dbReference type="HAMAP" id="MF_00083">
    <property type="entry name" value="Pept_tRNA_hydro_bact"/>
    <property type="match status" value="1"/>
</dbReference>
<feature type="active site" description="Proton acceptor" evidence="7">
    <location>
        <position position="21"/>
    </location>
</feature>
<dbReference type="Proteomes" id="UP000185093">
    <property type="component" value="Unassembled WGS sequence"/>
</dbReference>
<evidence type="ECO:0000256" key="9">
    <source>
        <dbReference type="RuleBase" id="RU004320"/>
    </source>
</evidence>
<dbReference type="RefSeq" id="WP_014806560.1">
    <property type="nucleotide sequence ID" value="NZ_DAONBL010000002.1"/>
</dbReference>
<reference evidence="10 11" key="1">
    <citation type="submission" date="2016-11" db="EMBL/GenBank/DDBJ databases">
        <authorList>
            <person name="Varghese N."/>
            <person name="Submissions S."/>
        </authorList>
    </citation>
    <scope>NUCLEOTIDE SEQUENCE [LARGE SCALE GENOMIC DNA]</scope>
    <source>
        <strain evidence="10 11">DSM 20664</strain>
    </source>
</reference>
<evidence type="ECO:0000256" key="8">
    <source>
        <dbReference type="RuleBase" id="RU000673"/>
    </source>
</evidence>
<evidence type="ECO:0000313" key="10">
    <source>
        <dbReference type="EMBL" id="SIN63582.1"/>
    </source>
</evidence>
<comment type="catalytic activity">
    <reaction evidence="7 8">
        <text>an N-acyl-L-alpha-aminoacyl-tRNA + H2O = an N-acyl-L-amino acid + a tRNA + H(+)</text>
        <dbReference type="Rhea" id="RHEA:54448"/>
        <dbReference type="Rhea" id="RHEA-COMP:10123"/>
        <dbReference type="Rhea" id="RHEA-COMP:13883"/>
        <dbReference type="ChEBI" id="CHEBI:15377"/>
        <dbReference type="ChEBI" id="CHEBI:15378"/>
        <dbReference type="ChEBI" id="CHEBI:59874"/>
        <dbReference type="ChEBI" id="CHEBI:78442"/>
        <dbReference type="ChEBI" id="CHEBI:138191"/>
        <dbReference type="EC" id="3.1.1.29"/>
    </reaction>
</comment>
<feature type="binding site" evidence="7">
    <location>
        <position position="68"/>
    </location>
    <ligand>
        <name>tRNA</name>
        <dbReference type="ChEBI" id="CHEBI:17843"/>
    </ligand>
</feature>
<feature type="binding site" evidence="7">
    <location>
        <position position="70"/>
    </location>
    <ligand>
        <name>tRNA</name>
        <dbReference type="ChEBI" id="CHEBI:17843"/>
    </ligand>
</feature>
<organism evidence="10 11">
    <name type="scientific">Acetomicrobium flavidum</name>
    <dbReference type="NCBI Taxonomy" id="49896"/>
    <lineage>
        <taxon>Bacteria</taxon>
        <taxon>Thermotogati</taxon>
        <taxon>Synergistota</taxon>
        <taxon>Synergistia</taxon>
        <taxon>Synergistales</taxon>
        <taxon>Acetomicrobiaceae</taxon>
        <taxon>Acetomicrobium</taxon>
    </lineage>
</organism>
<evidence type="ECO:0000256" key="3">
    <source>
        <dbReference type="ARBA" id="ARBA00022801"/>
    </source>
</evidence>
<dbReference type="PROSITE" id="PS01195">
    <property type="entry name" value="PEPT_TRNA_HYDROL_1"/>
    <property type="match status" value="1"/>
</dbReference>
<feature type="site" description="Discriminates between blocked and unblocked aminoacyl-tRNA" evidence="7">
    <location>
        <position position="11"/>
    </location>
</feature>
<evidence type="ECO:0000256" key="4">
    <source>
        <dbReference type="ARBA" id="ARBA00022884"/>
    </source>
</evidence>
<evidence type="ECO:0000256" key="2">
    <source>
        <dbReference type="ARBA" id="ARBA00022555"/>
    </source>
</evidence>
<comment type="caution">
    <text evidence="10">The sequence shown here is derived from an EMBL/GenBank/DDBJ whole genome shotgun (WGS) entry which is preliminary data.</text>
</comment>
<dbReference type="PANTHER" id="PTHR17224">
    <property type="entry name" value="PEPTIDYL-TRNA HYDROLASE"/>
    <property type="match status" value="1"/>
</dbReference>
<sequence length="192" mass="20725">MGVRLCVGLGNPGIEYAMTRHNVGWLAIDALLKRLGAEGACEYRFSGMLWGPFNIESEKVYLLKPLTYMNLSGHSVAQAAKGLSVKTSDILVVYDDVNLPFGKLRLRAKGSAGGHNGMASVIAALGTLEIPRLRIGTGKGEPTEDLISFVLSPFDDDEMKVLPEILDRAAKAVVAWVTLDMERAISYANSSL</sequence>
<comment type="similarity">
    <text evidence="5 7 9">Belongs to the PTH family.</text>
</comment>
<feature type="binding site" evidence="7">
    <location>
        <position position="16"/>
    </location>
    <ligand>
        <name>tRNA</name>
        <dbReference type="ChEBI" id="CHEBI:17843"/>
    </ligand>
</feature>
<dbReference type="EC" id="3.1.1.29" evidence="1 7"/>
<evidence type="ECO:0000256" key="7">
    <source>
        <dbReference type="HAMAP-Rule" id="MF_00083"/>
    </source>
</evidence>
<dbReference type="SUPFAM" id="SSF53178">
    <property type="entry name" value="Peptidyl-tRNA hydrolase-like"/>
    <property type="match status" value="1"/>
</dbReference>
<dbReference type="Gene3D" id="3.40.50.1470">
    <property type="entry name" value="Peptidyl-tRNA hydrolase"/>
    <property type="match status" value="1"/>
</dbReference>
<name>A0ABY1JBI9_9BACT</name>
<dbReference type="Pfam" id="PF01195">
    <property type="entry name" value="Pept_tRNA_hydro"/>
    <property type="match status" value="1"/>
</dbReference>
<comment type="subunit">
    <text evidence="7">Monomer.</text>
</comment>